<comment type="caution">
    <text evidence="1">The sequence shown here is derived from an EMBL/GenBank/DDBJ whole genome shotgun (WGS) entry which is preliminary data.</text>
</comment>
<gene>
    <name evidence="1" type="ORF">OUZ56_032919</name>
</gene>
<evidence type="ECO:0000313" key="2">
    <source>
        <dbReference type="Proteomes" id="UP001234178"/>
    </source>
</evidence>
<keyword evidence="2" id="KW-1185">Reference proteome</keyword>
<proteinExistence type="predicted"/>
<dbReference type="EMBL" id="JAOYFB010000007">
    <property type="protein sequence ID" value="KAK4017506.1"/>
    <property type="molecule type" value="Genomic_DNA"/>
</dbReference>
<name>A0ABQ9ZX80_9CRUS</name>
<dbReference type="PANTHER" id="PTHR22922">
    <property type="entry name" value="GPI-ANCHORED PROTEIN P137"/>
    <property type="match status" value="1"/>
</dbReference>
<dbReference type="InterPro" id="IPR028816">
    <property type="entry name" value="Caprin"/>
</dbReference>
<sequence length="395" mass="45556">MNHTLAAMLNYKDTFEALNQILQWRHQLADSLNIGFCQLADGNLAPQIVSPARFNAVIKNVNRQLPRGWSISSDEHWVAYRESTVTVASLEHHFRNFIQVLIFDHAQQYKLFQILNLPGAADNGTHSVSFSNLPNFPAVAADLETFLELSKDDAWECKKIFRTLCKFHTGISKRNARKSYAIAAFMNYVPRIKKQWRSNQWAFSATVPRDIVFSCPPNVGQPPLRTDPTSNSSGKHVIIEIPRKNTSSIDIISELLQRNDRASARLAAHEQHDVVSLPPEDRGRDELEMQNLQSSGRFDDWAVHLEATLDLANFEEARKLRLMRLKLYGETVEEFDNFKLDNPIRVKEYSAVKERLLKLFHSTKTSSQRSVEFHNMKREPEENMRRYANRIRKPI</sequence>
<organism evidence="1 2">
    <name type="scientific">Daphnia magna</name>
    <dbReference type="NCBI Taxonomy" id="35525"/>
    <lineage>
        <taxon>Eukaryota</taxon>
        <taxon>Metazoa</taxon>
        <taxon>Ecdysozoa</taxon>
        <taxon>Arthropoda</taxon>
        <taxon>Crustacea</taxon>
        <taxon>Branchiopoda</taxon>
        <taxon>Diplostraca</taxon>
        <taxon>Cladocera</taxon>
        <taxon>Anomopoda</taxon>
        <taxon>Daphniidae</taxon>
        <taxon>Daphnia</taxon>
    </lineage>
</organism>
<reference evidence="1 2" key="1">
    <citation type="journal article" date="2023" name="Nucleic Acids Res.">
        <title>The hologenome of Daphnia magna reveals possible DNA methylation and microbiome-mediated evolution of the host genome.</title>
        <authorList>
            <person name="Chaturvedi A."/>
            <person name="Li X."/>
            <person name="Dhandapani V."/>
            <person name="Marshall H."/>
            <person name="Kissane S."/>
            <person name="Cuenca-Cambronero M."/>
            <person name="Asole G."/>
            <person name="Calvet F."/>
            <person name="Ruiz-Romero M."/>
            <person name="Marangio P."/>
            <person name="Guigo R."/>
            <person name="Rago D."/>
            <person name="Mirbahai L."/>
            <person name="Eastwood N."/>
            <person name="Colbourne J.K."/>
            <person name="Zhou J."/>
            <person name="Mallon E."/>
            <person name="Orsini L."/>
        </authorList>
    </citation>
    <scope>NUCLEOTIDE SEQUENCE [LARGE SCALE GENOMIC DNA]</scope>
    <source>
        <strain evidence="1">LRV0_1</strain>
    </source>
</reference>
<evidence type="ECO:0000313" key="1">
    <source>
        <dbReference type="EMBL" id="KAK4017506.1"/>
    </source>
</evidence>
<accession>A0ABQ9ZX80</accession>
<dbReference type="PANTHER" id="PTHR22922:SF19">
    <property type="entry name" value="CAPRIN HOMOLOG"/>
    <property type="match status" value="1"/>
</dbReference>
<protein>
    <submittedName>
        <fullName evidence="1">Uncharacterized protein</fullName>
    </submittedName>
</protein>
<dbReference type="Proteomes" id="UP001234178">
    <property type="component" value="Unassembled WGS sequence"/>
</dbReference>